<evidence type="ECO:0000256" key="1">
    <source>
        <dbReference type="ARBA" id="ARBA00004651"/>
    </source>
</evidence>
<feature type="transmembrane region" description="Helical" evidence="6">
    <location>
        <begin position="78"/>
        <end position="101"/>
    </location>
</feature>
<evidence type="ECO:0000259" key="7">
    <source>
        <dbReference type="PROSITE" id="PS50850"/>
    </source>
</evidence>
<accession>A0ABW2TS71</accession>
<dbReference type="EMBL" id="JBHTEY010000004">
    <property type="protein sequence ID" value="MFC7615752.1"/>
    <property type="molecule type" value="Genomic_DNA"/>
</dbReference>
<feature type="transmembrane region" description="Helical" evidence="6">
    <location>
        <begin position="230"/>
        <end position="250"/>
    </location>
</feature>
<dbReference type="PANTHER" id="PTHR23513">
    <property type="entry name" value="INTEGRAL MEMBRANE EFFLUX PROTEIN-RELATED"/>
    <property type="match status" value="1"/>
</dbReference>
<comment type="subcellular location">
    <subcellularLocation>
        <location evidence="1">Cell membrane</location>
        <topology evidence="1">Multi-pass membrane protein</topology>
    </subcellularLocation>
</comment>
<proteinExistence type="predicted"/>
<dbReference type="SUPFAM" id="SSF103473">
    <property type="entry name" value="MFS general substrate transporter"/>
    <property type="match status" value="1"/>
</dbReference>
<keyword evidence="2" id="KW-1003">Cell membrane</keyword>
<feature type="transmembrane region" description="Helical" evidence="6">
    <location>
        <begin position="166"/>
        <end position="188"/>
    </location>
</feature>
<evidence type="ECO:0000313" key="8">
    <source>
        <dbReference type="EMBL" id="MFC7615752.1"/>
    </source>
</evidence>
<feature type="transmembrane region" description="Helical" evidence="6">
    <location>
        <begin position="200"/>
        <end position="224"/>
    </location>
</feature>
<dbReference type="InterPro" id="IPR036259">
    <property type="entry name" value="MFS_trans_sf"/>
</dbReference>
<keyword evidence="5 6" id="KW-0472">Membrane</keyword>
<evidence type="ECO:0000256" key="4">
    <source>
        <dbReference type="ARBA" id="ARBA00022989"/>
    </source>
</evidence>
<dbReference type="Proteomes" id="UP001596512">
    <property type="component" value="Unassembled WGS sequence"/>
</dbReference>
<sequence>MAGAPLGAWLIASGALWPALAVVAATCAISLTALVFVTRDLPRPATPPSLRQVTISKALLNRSADGLRLLRANPRLRWLFVSSFTIDLAFNWPIAAALPLLADERSWGVQAVATVIAAFSAGALTATAIGAAVAHRIPLVLRLVASAALIAVGILLMAVMPSVLSLAAVGYVVGLASGLNGPAIVTLYQDAAPADRMGAAMATLAIAGIGTAPFSIALFGALAALLGIQATWIVCGLVAMVAPVAAVAALRTPVAVPEREAVSV</sequence>
<comment type="caution">
    <text evidence="8">The sequence shown here is derived from an EMBL/GenBank/DDBJ whole genome shotgun (WGS) entry which is preliminary data.</text>
</comment>
<evidence type="ECO:0000313" key="9">
    <source>
        <dbReference type="Proteomes" id="UP001596512"/>
    </source>
</evidence>
<dbReference type="Pfam" id="PF07690">
    <property type="entry name" value="MFS_1"/>
    <property type="match status" value="1"/>
</dbReference>
<dbReference type="InterPro" id="IPR020846">
    <property type="entry name" value="MFS_dom"/>
</dbReference>
<protein>
    <submittedName>
        <fullName evidence="8">MFS transporter</fullName>
    </submittedName>
</protein>
<keyword evidence="4 6" id="KW-1133">Transmembrane helix</keyword>
<evidence type="ECO:0000256" key="3">
    <source>
        <dbReference type="ARBA" id="ARBA00022692"/>
    </source>
</evidence>
<evidence type="ECO:0000256" key="5">
    <source>
        <dbReference type="ARBA" id="ARBA00023136"/>
    </source>
</evidence>
<feature type="domain" description="Major facilitator superfamily (MFS) profile" evidence="7">
    <location>
        <begin position="75"/>
        <end position="264"/>
    </location>
</feature>
<evidence type="ECO:0000256" key="6">
    <source>
        <dbReference type="SAM" id="Phobius"/>
    </source>
</evidence>
<feature type="transmembrane region" description="Helical" evidence="6">
    <location>
        <begin position="15"/>
        <end position="37"/>
    </location>
</feature>
<dbReference type="Gene3D" id="1.20.1250.20">
    <property type="entry name" value="MFS general substrate transporter like domains"/>
    <property type="match status" value="1"/>
</dbReference>
<feature type="transmembrane region" description="Helical" evidence="6">
    <location>
        <begin position="139"/>
        <end position="160"/>
    </location>
</feature>
<keyword evidence="3 6" id="KW-0812">Transmembrane</keyword>
<evidence type="ECO:0000256" key="2">
    <source>
        <dbReference type="ARBA" id="ARBA00022475"/>
    </source>
</evidence>
<keyword evidence="9" id="KW-1185">Reference proteome</keyword>
<organism evidence="8 9">
    <name type="scientific">Actinokineospora soli</name>
    <dbReference type="NCBI Taxonomy" id="1048753"/>
    <lineage>
        <taxon>Bacteria</taxon>
        <taxon>Bacillati</taxon>
        <taxon>Actinomycetota</taxon>
        <taxon>Actinomycetes</taxon>
        <taxon>Pseudonocardiales</taxon>
        <taxon>Pseudonocardiaceae</taxon>
        <taxon>Actinokineospora</taxon>
    </lineage>
</organism>
<dbReference type="InterPro" id="IPR011701">
    <property type="entry name" value="MFS"/>
</dbReference>
<reference evidence="9" key="1">
    <citation type="journal article" date="2019" name="Int. J. Syst. Evol. Microbiol.">
        <title>The Global Catalogue of Microorganisms (GCM) 10K type strain sequencing project: providing services to taxonomists for standard genome sequencing and annotation.</title>
        <authorList>
            <consortium name="The Broad Institute Genomics Platform"/>
            <consortium name="The Broad Institute Genome Sequencing Center for Infectious Disease"/>
            <person name="Wu L."/>
            <person name="Ma J."/>
        </authorList>
    </citation>
    <scope>NUCLEOTIDE SEQUENCE [LARGE SCALE GENOMIC DNA]</scope>
    <source>
        <strain evidence="9">JCM 17695</strain>
    </source>
</reference>
<feature type="transmembrane region" description="Helical" evidence="6">
    <location>
        <begin position="107"/>
        <end position="132"/>
    </location>
</feature>
<dbReference type="PROSITE" id="PS50850">
    <property type="entry name" value="MFS"/>
    <property type="match status" value="1"/>
</dbReference>
<name>A0ABW2TS71_9PSEU</name>
<gene>
    <name evidence="8" type="ORF">ACFQV2_21945</name>
</gene>
<dbReference type="PANTHER" id="PTHR23513:SF6">
    <property type="entry name" value="MAJOR FACILITATOR SUPERFAMILY ASSOCIATED DOMAIN-CONTAINING PROTEIN"/>
    <property type="match status" value="1"/>
</dbReference>